<feature type="non-terminal residue" evidence="1">
    <location>
        <position position="55"/>
    </location>
</feature>
<dbReference type="AlphaFoldDB" id="A0A934R1S6"/>
<proteinExistence type="predicted"/>
<comment type="caution">
    <text evidence="1">The sequence shown here is derived from an EMBL/GenBank/DDBJ whole genome shotgun (WGS) entry which is preliminary data.</text>
</comment>
<accession>A0A934R1S6</accession>
<dbReference type="EMBL" id="JAENJH010000059">
    <property type="protein sequence ID" value="MBK1789499.1"/>
    <property type="molecule type" value="Genomic_DNA"/>
</dbReference>
<name>A0A934R1S6_9PSEU</name>
<evidence type="ECO:0000313" key="2">
    <source>
        <dbReference type="Proteomes" id="UP000635245"/>
    </source>
</evidence>
<dbReference type="Proteomes" id="UP000635245">
    <property type="component" value="Unassembled WGS sequence"/>
</dbReference>
<evidence type="ECO:0000313" key="1">
    <source>
        <dbReference type="EMBL" id="MBK1789499.1"/>
    </source>
</evidence>
<sequence length="55" mass="5578">MAVTRAAPAATGAHDPAGLLAGHEAIARELAAQGDWRRAYEHLGSALELARAGAS</sequence>
<organism evidence="1 2">
    <name type="scientific">Prauserella cavernicola</name>
    <dbReference type="NCBI Taxonomy" id="2800127"/>
    <lineage>
        <taxon>Bacteria</taxon>
        <taxon>Bacillati</taxon>
        <taxon>Actinomycetota</taxon>
        <taxon>Actinomycetes</taxon>
        <taxon>Pseudonocardiales</taxon>
        <taxon>Pseudonocardiaceae</taxon>
        <taxon>Prauserella</taxon>
    </lineage>
</organism>
<reference evidence="1" key="1">
    <citation type="submission" date="2020-12" db="EMBL/GenBank/DDBJ databases">
        <title>Prauserella sp. ASG 168, a novel actinomycete isolated from cave rock.</title>
        <authorList>
            <person name="Suriyachadkun C."/>
        </authorList>
    </citation>
    <scope>NUCLEOTIDE SEQUENCE</scope>
    <source>
        <strain evidence="1">ASG 168</strain>
    </source>
</reference>
<protein>
    <submittedName>
        <fullName evidence="1">GGDEF domain-containing protein</fullName>
    </submittedName>
</protein>
<keyword evidence="2" id="KW-1185">Reference proteome</keyword>
<gene>
    <name evidence="1" type="ORF">JHE00_34690</name>
</gene>